<dbReference type="GO" id="GO:0030246">
    <property type="term" value="F:carbohydrate binding"/>
    <property type="evidence" value="ECO:0007669"/>
    <property type="project" value="InterPro"/>
</dbReference>
<comment type="caution">
    <text evidence="3">The sequence shown here is derived from an EMBL/GenBank/DDBJ whole genome shotgun (WGS) entry which is preliminary data.</text>
</comment>
<dbReference type="RefSeq" id="WP_239316007.1">
    <property type="nucleotide sequence ID" value="NZ_BOOH01000014.1"/>
</dbReference>
<protein>
    <recommendedName>
        <fullName evidence="2">Alpha-galactosidase NEW3 domain-containing protein</fullName>
    </recommendedName>
</protein>
<dbReference type="Pfam" id="PF10633">
    <property type="entry name" value="NPCBM_assoc"/>
    <property type="match status" value="1"/>
</dbReference>
<proteinExistence type="predicted"/>
<name>A0A8J3RHU6_9ACTN</name>
<feature type="compositionally biased region" description="Low complexity" evidence="1">
    <location>
        <begin position="365"/>
        <end position="388"/>
    </location>
</feature>
<reference evidence="3 4" key="1">
    <citation type="submission" date="2021-01" db="EMBL/GenBank/DDBJ databases">
        <title>Whole genome shotgun sequence of Planobispora longispora NBRC 13918.</title>
        <authorList>
            <person name="Komaki H."/>
            <person name="Tamura T."/>
        </authorList>
    </citation>
    <scope>NUCLEOTIDE SEQUENCE [LARGE SCALE GENOMIC DNA]</scope>
    <source>
        <strain evidence="3 4">NBRC 13918</strain>
    </source>
</reference>
<dbReference type="PANTHER" id="PTHR46017:SF1">
    <property type="entry name" value="ALPHA-MANNOSIDASE 2C1"/>
    <property type="match status" value="1"/>
</dbReference>
<evidence type="ECO:0000259" key="2">
    <source>
        <dbReference type="Pfam" id="PF10633"/>
    </source>
</evidence>
<evidence type="ECO:0000313" key="4">
    <source>
        <dbReference type="Proteomes" id="UP000616724"/>
    </source>
</evidence>
<dbReference type="Gene3D" id="2.70.98.30">
    <property type="entry name" value="Golgi alpha-mannosidase II, domain 4"/>
    <property type="match status" value="1"/>
</dbReference>
<dbReference type="InterPro" id="IPR018905">
    <property type="entry name" value="A-galactase_NEW3"/>
</dbReference>
<dbReference type="PANTHER" id="PTHR46017">
    <property type="entry name" value="ALPHA-MANNOSIDASE 2C1"/>
    <property type="match status" value="1"/>
</dbReference>
<organism evidence="3 4">
    <name type="scientific">Planobispora longispora</name>
    <dbReference type="NCBI Taxonomy" id="28887"/>
    <lineage>
        <taxon>Bacteria</taxon>
        <taxon>Bacillati</taxon>
        <taxon>Actinomycetota</taxon>
        <taxon>Actinomycetes</taxon>
        <taxon>Streptosporangiales</taxon>
        <taxon>Streptosporangiaceae</taxon>
        <taxon>Planobispora</taxon>
    </lineage>
</organism>
<feature type="region of interest" description="Disordered" evidence="1">
    <location>
        <begin position="362"/>
        <end position="388"/>
    </location>
</feature>
<dbReference type="AlphaFoldDB" id="A0A8J3RHU6"/>
<evidence type="ECO:0000313" key="3">
    <source>
        <dbReference type="EMBL" id="GIH75149.1"/>
    </source>
</evidence>
<dbReference type="SUPFAM" id="SSF74650">
    <property type="entry name" value="Galactose mutarotase-like"/>
    <property type="match status" value="1"/>
</dbReference>
<keyword evidence="4" id="KW-1185">Reference proteome</keyword>
<sequence length="661" mass="68739">MLTGPDGRPLGERALGVAEVIVPVLEQAAGVRELVVALARAGVTATTASAGWSRYGWLDVDSNLPDFRVLIGGPEDNEATRELLERAGAEYAGTLARHGRVWVPAEKPLHEVWQPNADLRDLRVLPALIVTDPAALTADLADARVDAVCPGALPASELLTDHTVALVTHGLPGFAVDPAGALHLSLMRSCTGWPSGVWIDPPRRALPDGASFQLQHWTHEFRYALVSGDGDWRALTLPARGQEFNHPLYARLAGPHPGPLPPVHSYLRVEPAREVLLGTLKASGNTIAHGSISAPDPAAGVTLRLMEATGYGRGATLGGALSFTALYQADLLERRGERLPDTVGLAGSEIATVIGVPATRPPAHRPAAVTGVPAASEPAASGPAASEPVDLRLGDAPLGPAAEVAQPVHARYWLHNRGPAPMGYLPVTVGVSPGLARTDGEPVEVSVVLASQLRDAAVEGTAVVLGSDGWTAGPGRRPYRLAPGGHVRFPVTLTPPAGAEPGLYFAAVRIEHTGQVIEDVATLAVGDLPAPLPVPGRAPEDAVAVRGAGAAAGRDTGLSADVVTPVLRAAPGGRTSPGLRLVNRTRGEIRGELQAVSPWGTWEAIAEPVRGFGLAAGASETAAFEVAVPRDADPGAYWALVKVMWFGRCQYAPTVELVVTP</sequence>
<dbReference type="EMBL" id="BOOH01000014">
    <property type="protein sequence ID" value="GIH75149.1"/>
    <property type="molecule type" value="Genomic_DNA"/>
</dbReference>
<dbReference type="GO" id="GO:0009313">
    <property type="term" value="P:oligosaccharide catabolic process"/>
    <property type="evidence" value="ECO:0007669"/>
    <property type="project" value="TreeGrafter"/>
</dbReference>
<dbReference type="GO" id="GO:0004559">
    <property type="term" value="F:alpha-mannosidase activity"/>
    <property type="evidence" value="ECO:0007669"/>
    <property type="project" value="TreeGrafter"/>
</dbReference>
<dbReference type="InterPro" id="IPR011013">
    <property type="entry name" value="Gal_mutarotase_sf_dom"/>
</dbReference>
<feature type="domain" description="Alpha-galactosidase NEW3" evidence="2">
    <location>
        <begin position="438"/>
        <end position="511"/>
    </location>
</feature>
<evidence type="ECO:0000256" key="1">
    <source>
        <dbReference type="SAM" id="MobiDB-lite"/>
    </source>
</evidence>
<gene>
    <name evidence="3" type="ORF">Plo01_15780</name>
</gene>
<accession>A0A8J3RHU6</accession>
<dbReference type="Proteomes" id="UP000616724">
    <property type="component" value="Unassembled WGS sequence"/>
</dbReference>